<gene>
    <name evidence="1" type="ordered locus">BH3931</name>
</gene>
<dbReference type="HOGENOM" id="CLU_1559879_0_0_9"/>
<dbReference type="AlphaFoldDB" id="Q9K604"/>
<name>Q9K604_HALH5</name>
<evidence type="ECO:0000313" key="1">
    <source>
        <dbReference type="EMBL" id="BAB07650.1"/>
    </source>
</evidence>
<dbReference type="STRING" id="272558.gene:10729844"/>
<dbReference type="KEGG" id="bha:BH3931"/>
<keyword evidence="2" id="KW-1185">Reference proteome</keyword>
<evidence type="ECO:0000313" key="2">
    <source>
        <dbReference type="Proteomes" id="UP000001258"/>
    </source>
</evidence>
<dbReference type="EMBL" id="BA000004">
    <property type="protein sequence ID" value="BAB07650.1"/>
    <property type="molecule type" value="Genomic_DNA"/>
</dbReference>
<dbReference type="PIR" id="C84141">
    <property type="entry name" value="C84141"/>
</dbReference>
<accession>Q9K604</accession>
<sequence>MKHKGKIVFALFLVTVIVIIGATQKTPAEKMSARFSEYVKENQLDVLRQTTPQPLEPSLLALYVTPDDQMGIAEFGEETQAIAEARIDGDYTIVTLEGNDGQYVGILVSEEFRQLVSAVSYYDKQHQKLGESLFLENEFIVMDSLEYDITALYSIEFTDQDGEVVTVVESP</sequence>
<proteinExistence type="predicted"/>
<reference evidence="1 2" key="1">
    <citation type="journal article" date="2000" name="Nucleic Acids Res.">
        <title>Complete genome sequence of the alkaliphilic bacterium Bacillus halodurans and genomic sequence comparison with Bacillus subtilis.</title>
        <authorList>
            <person name="Takami H."/>
            <person name="Nakasone K."/>
            <person name="Takaki Y."/>
            <person name="Maeno G."/>
            <person name="Sasaki R."/>
            <person name="Masui N."/>
            <person name="Fuji F."/>
            <person name="Hirama C."/>
            <person name="Nakamura Y."/>
            <person name="Ogasawara N."/>
            <person name="Kuhara S."/>
            <person name="Horikoshi K."/>
        </authorList>
    </citation>
    <scope>NUCLEOTIDE SEQUENCE [LARGE SCALE GENOMIC DNA]</scope>
    <source>
        <strain evidence="2">ATCC BAA-125 / DSM 18197 / FERM 7344 / JCM 9153 / C-125</strain>
    </source>
</reference>
<dbReference type="RefSeq" id="WP_010900056.1">
    <property type="nucleotide sequence ID" value="NC_002570.2"/>
</dbReference>
<protein>
    <submittedName>
        <fullName evidence="1">BH3931 protein</fullName>
    </submittedName>
</protein>
<organism evidence="1 2">
    <name type="scientific">Halalkalibacterium halodurans (strain ATCC BAA-125 / DSM 18197 / FERM 7344 / JCM 9153 / C-125)</name>
    <name type="common">Bacillus halodurans</name>
    <dbReference type="NCBI Taxonomy" id="272558"/>
    <lineage>
        <taxon>Bacteria</taxon>
        <taxon>Bacillati</taxon>
        <taxon>Bacillota</taxon>
        <taxon>Bacilli</taxon>
        <taxon>Bacillales</taxon>
        <taxon>Bacillaceae</taxon>
        <taxon>Halalkalibacterium (ex Joshi et al. 2022)</taxon>
    </lineage>
</organism>
<dbReference type="Proteomes" id="UP000001258">
    <property type="component" value="Chromosome"/>
</dbReference>